<dbReference type="PANTHER" id="PTHR32208">
    <property type="entry name" value="SECRETED PROTEIN-RELATED"/>
    <property type="match status" value="1"/>
</dbReference>
<dbReference type="SUPFAM" id="SSF81296">
    <property type="entry name" value="E set domains"/>
    <property type="match status" value="1"/>
</dbReference>
<evidence type="ECO:0000259" key="2">
    <source>
        <dbReference type="Pfam" id="PF07250"/>
    </source>
</evidence>
<name>A0A2U1KYD1_ARTAN</name>
<dbReference type="Pfam" id="PF07250">
    <property type="entry name" value="Glyoxal_oxid_N"/>
    <property type="match status" value="1"/>
</dbReference>
<dbReference type="InterPro" id="IPR013783">
    <property type="entry name" value="Ig-like_fold"/>
</dbReference>
<comment type="caution">
    <text evidence="4">The sequence shown here is derived from an EMBL/GenBank/DDBJ whole genome shotgun (WGS) entry which is preliminary data.</text>
</comment>
<dbReference type="InterPro" id="IPR015202">
    <property type="entry name" value="GO-like_E_set"/>
</dbReference>
<dbReference type="InterPro" id="IPR037293">
    <property type="entry name" value="Gal_Oxidase_central_sf"/>
</dbReference>
<dbReference type="Gene3D" id="2.60.40.10">
    <property type="entry name" value="Immunoglobulins"/>
    <property type="match status" value="1"/>
</dbReference>
<sequence length="615" mass="69050">MFKIFTETIYYNKNQINMKNIFQNTHLVVCLQLVNLNTVLNQKHTNLLRNTSPALQLKMVIKFIIITLLTLAAITTEPVIPQETSGLEGEWQLLHKNIGISPMHMQLLHNDKVVMFDRTDIGPSNISLPFNLCRYDPFDSVLQKDCTAHSILYDIGTNTFRPLSIRTDTWCSSGAVLADGTLIQTGGYNDGDHTVRTMVPCDNEVCDWIEFPGYLTEPRWFSTDQLLPDGRVIIVGGRRQFSYEFYPTGLADYFSSFVNSSSYLLDFLKGTNDGVIENNLYPFVHLLPDGNLFIFVNVRSVVIDYKHNQVVKYLPPITGEDPRNYPYSGSSVLLPLDENTLMEPEVMVCGGAQRDAYLDIQRHRTFARAVPTCGRIKLSDENPSWEMETMPIGRVMGDMVILPNGDVIIINGAGSGTAGWDNARDPVTRPVIYHPNNLPNTRFSVMQSTSIPRLYNSGAILVTDGRVLVAGSNPNQFYNFTNVEFPTDLSLEAFSPPYLTKENAPLRPVIVSLDEIIEYKKQLMVTFTVVKYLKLAKVTVRIIAPSFTTHSLGMNQRMVVLQEVRNVSFVGELLVRTYTIVVVGPSTAEIAPPGYYILYLVHAGVPSPGKWVKVQ</sequence>
<dbReference type="OrthoDB" id="2019572at2759"/>
<dbReference type="Gene3D" id="2.130.10.80">
    <property type="entry name" value="Galactose oxidase/kelch, beta-propeller"/>
    <property type="match status" value="1"/>
</dbReference>
<dbReference type="SUPFAM" id="SSF50965">
    <property type="entry name" value="Galactose oxidase, central domain"/>
    <property type="match status" value="1"/>
</dbReference>
<evidence type="ECO:0000313" key="5">
    <source>
        <dbReference type="Proteomes" id="UP000245207"/>
    </source>
</evidence>
<dbReference type="Proteomes" id="UP000245207">
    <property type="component" value="Unassembled WGS sequence"/>
</dbReference>
<dbReference type="InterPro" id="IPR014756">
    <property type="entry name" value="Ig_E-set"/>
</dbReference>
<keyword evidence="5" id="KW-1185">Reference proteome</keyword>
<dbReference type="PANTHER" id="PTHR32208:SF71">
    <property type="entry name" value="GLYOXAL OXIDASE-RELATED PROTEIN"/>
    <property type="match status" value="1"/>
</dbReference>
<feature type="domain" description="Glyoxal oxidase N-terminal" evidence="2">
    <location>
        <begin position="103"/>
        <end position="498"/>
    </location>
</feature>
<dbReference type="EMBL" id="PKPP01012836">
    <property type="protein sequence ID" value="PWA41776.1"/>
    <property type="molecule type" value="Genomic_DNA"/>
</dbReference>
<dbReference type="STRING" id="35608.A0A2U1KYD1"/>
<evidence type="ECO:0000256" key="1">
    <source>
        <dbReference type="ARBA" id="ARBA00022729"/>
    </source>
</evidence>
<dbReference type="CDD" id="cd02851">
    <property type="entry name" value="E_set_GO_C"/>
    <property type="match status" value="1"/>
</dbReference>
<feature type="domain" description="Galactose oxidase-like Early set" evidence="3">
    <location>
        <begin position="507"/>
        <end position="614"/>
    </location>
</feature>
<evidence type="ECO:0008006" key="6">
    <source>
        <dbReference type="Google" id="ProtNLM"/>
    </source>
</evidence>
<dbReference type="InterPro" id="IPR009880">
    <property type="entry name" value="Glyoxal_oxidase_N"/>
</dbReference>
<organism evidence="4 5">
    <name type="scientific">Artemisia annua</name>
    <name type="common">Sweet wormwood</name>
    <dbReference type="NCBI Taxonomy" id="35608"/>
    <lineage>
        <taxon>Eukaryota</taxon>
        <taxon>Viridiplantae</taxon>
        <taxon>Streptophyta</taxon>
        <taxon>Embryophyta</taxon>
        <taxon>Tracheophyta</taxon>
        <taxon>Spermatophyta</taxon>
        <taxon>Magnoliopsida</taxon>
        <taxon>eudicotyledons</taxon>
        <taxon>Gunneridae</taxon>
        <taxon>Pentapetalae</taxon>
        <taxon>asterids</taxon>
        <taxon>campanulids</taxon>
        <taxon>Asterales</taxon>
        <taxon>Asteraceae</taxon>
        <taxon>Asteroideae</taxon>
        <taxon>Anthemideae</taxon>
        <taxon>Artemisiinae</taxon>
        <taxon>Artemisia</taxon>
    </lineage>
</organism>
<evidence type="ECO:0000313" key="4">
    <source>
        <dbReference type="EMBL" id="PWA41776.1"/>
    </source>
</evidence>
<proteinExistence type="predicted"/>
<accession>A0A2U1KYD1</accession>
<gene>
    <name evidence="4" type="ORF">CTI12_AA552100</name>
</gene>
<keyword evidence="1" id="KW-0732">Signal</keyword>
<reference evidence="4 5" key="1">
    <citation type="journal article" date="2018" name="Mol. Plant">
        <title>The genome of Artemisia annua provides insight into the evolution of Asteraceae family and artemisinin biosynthesis.</title>
        <authorList>
            <person name="Shen Q."/>
            <person name="Zhang L."/>
            <person name="Liao Z."/>
            <person name="Wang S."/>
            <person name="Yan T."/>
            <person name="Shi P."/>
            <person name="Liu M."/>
            <person name="Fu X."/>
            <person name="Pan Q."/>
            <person name="Wang Y."/>
            <person name="Lv Z."/>
            <person name="Lu X."/>
            <person name="Zhang F."/>
            <person name="Jiang W."/>
            <person name="Ma Y."/>
            <person name="Chen M."/>
            <person name="Hao X."/>
            <person name="Li L."/>
            <person name="Tang Y."/>
            <person name="Lv G."/>
            <person name="Zhou Y."/>
            <person name="Sun X."/>
            <person name="Brodelius P.E."/>
            <person name="Rose J.K.C."/>
            <person name="Tang K."/>
        </authorList>
    </citation>
    <scope>NUCLEOTIDE SEQUENCE [LARGE SCALE GENOMIC DNA]</scope>
    <source>
        <strain evidence="5">cv. Huhao1</strain>
        <tissue evidence="4">Leaf</tissue>
    </source>
</reference>
<evidence type="ECO:0000259" key="3">
    <source>
        <dbReference type="Pfam" id="PF09118"/>
    </source>
</evidence>
<protein>
    <recommendedName>
        <fullName evidence="6">Galactose oxidase/kelch, beta-propeller</fullName>
    </recommendedName>
</protein>
<dbReference type="InterPro" id="IPR011043">
    <property type="entry name" value="Gal_Oxase/kelch_b-propeller"/>
</dbReference>
<dbReference type="AlphaFoldDB" id="A0A2U1KYD1"/>
<dbReference type="Pfam" id="PF09118">
    <property type="entry name" value="GO-like_E_set"/>
    <property type="match status" value="1"/>
</dbReference>